<dbReference type="InParanoid" id="A0A7J7CXB0"/>
<reference evidence="1 2" key="1">
    <citation type="journal article" date="2020" name="Nat. Commun.">
        <title>Genome of Tripterygium wilfordii and identification of cytochrome P450 involved in triptolide biosynthesis.</title>
        <authorList>
            <person name="Tu L."/>
            <person name="Su P."/>
            <person name="Zhang Z."/>
            <person name="Gao L."/>
            <person name="Wang J."/>
            <person name="Hu T."/>
            <person name="Zhou J."/>
            <person name="Zhang Y."/>
            <person name="Zhao Y."/>
            <person name="Liu Y."/>
            <person name="Song Y."/>
            <person name="Tong Y."/>
            <person name="Lu Y."/>
            <person name="Yang J."/>
            <person name="Xu C."/>
            <person name="Jia M."/>
            <person name="Peters R.J."/>
            <person name="Huang L."/>
            <person name="Gao W."/>
        </authorList>
    </citation>
    <scope>NUCLEOTIDE SEQUENCE [LARGE SCALE GENOMIC DNA]</scope>
    <source>
        <strain evidence="2">cv. XIE 37</strain>
        <tissue evidence="1">Leaf</tissue>
    </source>
</reference>
<name>A0A7J7CXB0_TRIWF</name>
<protein>
    <submittedName>
        <fullName evidence="1">Uncharacterized protein</fullName>
    </submittedName>
</protein>
<accession>A0A7J7CXB0</accession>
<evidence type="ECO:0000313" key="2">
    <source>
        <dbReference type="Proteomes" id="UP000593562"/>
    </source>
</evidence>
<dbReference type="Proteomes" id="UP000593562">
    <property type="component" value="Unassembled WGS sequence"/>
</dbReference>
<sequence length="100" mass="11967">MHEDEIERSKTLDKSQIPYLQCKLLTSKFQARFGSVRFNGGHSRKVDKSQSRRLSPFLSFRSVNLFHYFTFYHFPSKQTEPNKYRTNTISHRTPNQLHRC</sequence>
<organism evidence="1 2">
    <name type="scientific">Tripterygium wilfordii</name>
    <name type="common">Thunder God vine</name>
    <dbReference type="NCBI Taxonomy" id="458696"/>
    <lineage>
        <taxon>Eukaryota</taxon>
        <taxon>Viridiplantae</taxon>
        <taxon>Streptophyta</taxon>
        <taxon>Embryophyta</taxon>
        <taxon>Tracheophyta</taxon>
        <taxon>Spermatophyta</taxon>
        <taxon>Magnoliopsida</taxon>
        <taxon>eudicotyledons</taxon>
        <taxon>Gunneridae</taxon>
        <taxon>Pentapetalae</taxon>
        <taxon>rosids</taxon>
        <taxon>fabids</taxon>
        <taxon>Celastrales</taxon>
        <taxon>Celastraceae</taxon>
        <taxon>Tripterygium</taxon>
    </lineage>
</organism>
<comment type="caution">
    <text evidence="1">The sequence shown here is derived from an EMBL/GenBank/DDBJ whole genome shotgun (WGS) entry which is preliminary data.</text>
</comment>
<dbReference type="EMBL" id="JAAARO010000013">
    <property type="protein sequence ID" value="KAF5738747.1"/>
    <property type="molecule type" value="Genomic_DNA"/>
</dbReference>
<evidence type="ECO:0000313" key="1">
    <source>
        <dbReference type="EMBL" id="KAF5738747.1"/>
    </source>
</evidence>
<keyword evidence="2" id="KW-1185">Reference proteome</keyword>
<dbReference type="AlphaFoldDB" id="A0A7J7CXB0"/>
<gene>
    <name evidence="1" type="ORF">HS088_TW13G01648</name>
</gene>
<proteinExistence type="predicted"/>